<name>A0ACC2XLW0_9TREE</name>
<reference evidence="1" key="1">
    <citation type="submission" date="2023-04" db="EMBL/GenBank/DDBJ databases">
        <title>Draft Genome sequencing of Naganishia species isolated from polar environments using Oxford Nanopore Technology.</title>
        <authorList>
            <person name="Leo P."/>
            <person name="Venkateswaran K."/>
        </authorList>
    </citation>
    <scope>NUCLEOTIDE SEQUENCE</scope>
    <source>
        <strain evidence="1">DBVPG 5303</strain>
    </source>
</reference>
<sequence>MSLHHRTIDSATFKDVLSRYDAHIKEASDSKQKRNSADNKDSLAVLDEWRLNTLPGVLNERHESKGGDHLKKAEVEKLIRWKLMHGTFRPSLMKLVSSNEEDKIEDVTARAFKVLSPRCDAARATLSTSIREAISILTELRGIGPASASLLLGVRFPDHVPFFSDEAYRWLTAASGNPWIVGIKYNAKEYAVMLDACLCLAEKLRVDAVDIERVGWILGREKADLSGSTTTSETGSHRNPGPATTGSKRKEEQAELQSPASSKIKGKRSKR</sequence>
<keyword evidence="2" id="KW-1185">Reference proteome</keyword>
<evidence type="ECO:0000313" key="2">
    <source>
        <dbReference type="Proteomes" id="UP001234202"/>
    </source>
</evidence>
<comment type="caution">
    <text evidence="1">The sequence shown here is derived from an EMBL/GenBank/DDBJ whole genome shotgun (WGS) entry which is preliminary data.</text>
</comment>
<organism evidence="1 2">
    <name type="scientific">Naganishia onofrii</name>
    <dbReference type="NCBI Taxonomy" id="1851511"/>
    <lineage>
        <taxon>Eukaryota</taxon>
        <taxon>Fungi</taxon>
        <taxon>Dikarya</taxon>
        <taxon>Basidiomycota</taxon>
        <taxon>Agaricomycotina</taxon>
        <taxon>Tremellomycetes</taxon>
        <taxon>Filobasidiales</taxon>
        <taxon>Filobasidiaceae</taxon>
        <taxon>Naganishia</taxon>
    </lineage>
</organism>
<proteinExistence type="predicted"/>
<gene>
    <name evidence="1" type="ORF">QFC24_003217</name>
</gene>
<evidence type="ECO:0000313" key="1">
    <source>
        <dbReference type="EMBL" id="KAJ9124429.1"/>
    </source>
</evidence>
<dbReference type="EMBL" id="JASBWV010000010">
    <property type="protein sequence ID" value="KAJ9124429.1"/>
    <property type="molecule type" value="Genomic_DNA"/>
</dbReference>
<protein>
    <submittedName>
        <fullName evidence="1">Uncharacterized protein</fullName>
    </submittedName>
</protein>
<accession>A0ACC2XLW0</accession>
<dbReference type="Proteomes" id="UP001234202">
    <property type="component" value="Unassembled WGS sequence"/>
</dbReference>